<dbReference type="RefSeq" id="WP_170133916.1">
    <property type="nucleotide sequence ID" value="NZ_QKZL01000007.1"/>
</dbReference>
<dbReference type="FunFam" id="3.30.70.270:FF:000001">
    <property type="entry name" value="Diguanylate cyclase domain protein"/>
    <property type="match status" value="1"/>
</dbReference>
<dbReference type="GO" id="GO:0005886">
    <property type="term" value="C:plasma membrane"/>
    <property type="evidence" value="ECO:0007669"/>
    <property type="project" value="TreeGrafter"/>
</dbReference>
<feature type="modified residue" description="4-aspartylphosphate" evidence="3">
    <location>
        <position position="53"/>
    </location>
</feature>
<evidence type="ECO:0000259" key="5">
    <source>
        <dbReference type="PROSITE" id="PS50110"/>
    </source>
</evidence>
<organism evidence="7 8">
    <name type="scientific">Palleronia aestuarii</name>
    <dbReference type="NCBI Taxonomy" id="568105"/>
    <lineage>
        <taxon>Bacteria</taxon>
        <taxon>Pseudomonadati</taxon>
        <taxon>Pseudomonadota</taxon>
        <taxon>Alphaproteobacteria</taxon>
        <taxon>Rhodobacterales</taxon>
        <taxon>Roseobacteraceae</taxon>
        <taxon>Palleronia</taxon>
    </lineage>
</organism>
<dbReference type="GO" id="GO:0052621">
    <property type="term" value="F:diguanylate cyclase activity"/>
    <property type="evidence" value="ECO:0007669"/>
    <property type="project" value="UniProtKB-EC"/>
</dbReference>
<evidence type="ECO:0000256" key="2">
    <source>
        <dbReference type="ARBA" id="ARBA00034247"/>
    </source>
</evidence>
<dbReference type="Proteomes" id="UP000248916">
    <property type="component" value="Unassembled WGS sequence"/>
</dbReference>
<dbReference type="InterPro" id="IPR029787">
    <property type="entry name" value="Nucleotide_cyclase"/>
</dbReference>
<keyword evidence="3" id="KW-0597">Phosphoprotein</keyword>
<reference evidence="7 8" key="1">
    <citation type="submission" date="2018-06" db="EMBL/GenBank/DDBJ databases">
        <title>Genomic Encyclopedia of Archaeal and Bacterial Type Strains, Phase II (KMG-II): from individual species to whole genera.</title>
        <authorList>
            <person name="Goeker M."/>
        </authorList>
    </citation>
    <scope>NUCLEOTIDE SEQUENCE [LARGE SCALE GENOMIC DNA]</scope>
    <source>
        <strain evidence="7 8">DSM 22009</strain>
    </source>
</reference>
<feature type="domain" description="Response regulatory" evidence="5">
    <location>
        <begin position="4"/>
        <end position="120"/>
    </location>
</feature>
<comment type="catalytic activity">
    <reaction evidence="2">
        <text>2 GTP = 3',3'-c-di-GMP + 2 diphosphate</text>
        <dbReference type="Rhea" id="RHEA:24898"/>
        <dbReference type="ChEBI" id="CHEBI:33019"/>
        <dbReference type="ChEBI" id="CHEBI:37565"/>
        <dbReference type="ChEBI" id="CHEBI:58805"/>
        <dbReference type="EC" id="2.7.7.65"/>
    </reaction>
</comment>
<evidence type="ECO:0000256" key="1">
    <source>
        <dbReference type="ARBA" id="ARBA00012528"/>
    </source>
</evidence>
<comment type="caution">
    <text evidence="7">The sequence shown here is derived from an EMBL/GenBank/DDBJ whole genome shotgun (WGS) entry which is preliminary data.</text>
</comment>
<dbReference type="GO" id="GO:1902201">
    <property type="term" value="P:negative regulation of bacterial-type flagellum-dependent cell motility"/>
    <property type="evidence" value="ECO:0007669"/>
    <property type="project" value="TreeGrafter"/>
</dbReference>
<evidence type="ECO:0000313" key="8">
    <source>
        <dbReference type="Proteomes" id="UP000248916"/>
    </source>
</evidence>
<dbReference type="Pfam" id="PF00990">
    <property type="entry name" value="GGDEF"/>
    <property type="match status" value="1"/>
</dbReference>
<dbReference type="CDD" id="cd01949">
    <property type="entry name" value="GGDEF"/>
    <property type="match status" value="1"/>
</dbReference>
<dbReference type="NCBIfam" id="TIGR00254">
    <property type="entry name" value="GGDEF"/>
    <property type="match status" value="1"/>
</dbReference>
<dbReference type="AlphaFoldDB" id="A0A2W7N8C8"/>
<dbReference type="SMART" id="SM00267">
    <property type="entry name" value="GGDEF"/>
    <property type="match status" value="1"/>
</dbReference>
<keyword evidence="8" id="KW-1185">Reference proteome</keyword>
<dbReference type="PROSITE" id="PS50887">
    <property type="entry name" value="GGDEF"/>
    <property type="match status" value="1"/>
</dbReference>
<dbReference type="SUPFAM" id="SSF55073">
    <property type="entry name" value="Nucleotide cyclase"/>
    <property type="match status" value="1"/>
</dbReference>
<feature type="domain" description="GGDEF" evidence="6">
    <location>
        <begin position="321"/>
        <end position="452"/>
    </location>
</feature>
<protein>
    <recommendedName>
        <fullName evidence="1">diguanylate cyclase</fullName>
        <ecNumber evidence="1">2.7.7.65</ecNumber>
    </recommendedName>
</protein>
<dbReference type="InterPro" id="IPR000160">
    <property type="entry name" value="GGDEF_dom"/>
</dbReference>
<dbReference type="EMBL" id="QKZL01000007">
    <property type="protein sequence ID" value="PZX16338.1"/>
    <property type="molecule type" value="Genomic_DNA"/>
</dbReference>
<evidence type="ECO:0000256" key="4">
    <source>
        <dbReference type="SAM" id="MobiDB-lite"/>
    </source>
</evidence>
<sequence length="476" mass="51297">MSRRVLIVDATATNRIALKASLSAARYQVTAVANATEALAAFVRDGTDIVVCDVDLPDMTAQDFCARMRSDHGSSTPPIVVVSDRDDAEFRIAALEAGASSIVRRPIDRQWLLTTMRSLLRASESRAELHRRTQTASRLGFAEASSPFETPGRIAIVGEKSATASAIARELRRSAPHDISVISPSEAQAVADSDAPPDLFVLSHQEGDIDEVLWILAELRASGHARRAAFVVEYDPEMPDKGARALDLGVNDLVPCYASAEERSLRILRQLKLKRETDALRASVDAGLVMAAFDPLTGLYNRRYAMHHLAVLAARPHAAGRGYGTLLVDVDHFKAVNDTFGHPAGDAVLRQVADRLRENIRDVDLVARIGGEEFLIAMPDTAPDEAMIAAERLRTAISATPITTTSGTDIAVTVSIGAVCAISDPDSALASADAALYRAKAEGRDRTRLADDARDRLRGPRGLVDYPLAPPAERTN</sequence>
<dbReference type="SUPFAM" id="SSF52172">
    <property type="entry name" value="CheY-like"/>
    <property type="match status" value="1"/>
</dbReference>
<evidence type="ECO:0000313" key="7">
    <source>
        <dbReference type="EMBL" id="PZX16338.1"/>
    </source>
</evidence>
<dbReference type="Gene3D" id="3.40.50.2300">
    <property type="match status" value="1"/>
</dbReference>
<dbReference type="PROSITE" id="PS50110">
    <property type="entry name" value="RESPONSE_REGULATORY"/>
    <property type="match status" value="1"/>
</dbReference>
<dbReference type="InterPro" id="IPR001789">
    <property type="entry name" value="Sig_transdc_resp-reg_receiver"/>
</dbReference>
<gene>
    <name evidence="7" type="ORF">LX81_02190</name>
</gene>
<dbReference type="GO" id="GO:0043709">
    <property type="term" value="P:cell adhesion involved in single-species biofilm formation"/>
    <property type="evidence" value="ECO:0007669"/>
    <property type="project" value="TreeGrafter"/>
</dbReference>
<dbReference type="PANTHER" id="PTHR45138">
    <property type="entry name" value="REGULATORY COMPONENTS OF SENSORY TRANSDUCTION SYSTEM"/>
    <property type="match status" value="1"/>
</dbReference>
<dbReference type="CDD" id="cd00156">
    <property type="entry name" value="REC"/>
    <property type="match status" value="1"/>
</dbReference>
<dbReference type="EC" id="2.7.7.65" evidence="1"/>
<dbReference type="InterPro" id="IPR050469">
    <property type="entry name" value="Diguanylate_Cyclase"/>
</dbReference>
<dbReference type="PANTHER" id="PTHR45138:SF9">
    <property type="entry name" value="DIGUANYLATE CYCLASE DGCM-RELATED"/>
    <property type="match status" value="1"/>
</dbReference>
<evidence type="ECO:0000259" key="6">
    <source>
        <dbReference type="PROSITE" id="PS50887"/>
    </source>
</evidence>
<accession>A0A2W7N8C8</accession>
<dbReference type="Pfam" id="PF00072">
    <property type="entry name" value="Response_reg"/>
    <property type="match status" value="1"/>
</dbReference>
<dbReference type="GO" id="GO:0000160">
    <property type="term" value="P:phosphorelay signal transduction system"/>
    <property type="evidence" value="ECO:0007669"/>
    <property type="project" value="InterPro"/>
</dbReference>
<evidence type="ECO:0000256" key="3">
    <source>
        <dbReference type="PROSITE-ProRule" id="PRU00169"/>
    </source>
</evidence>
<name>A0A2W7N8C8_9RHOB</name>
<dbReference type="InterPro" id="IPR011006">
    <property type="entry name" value="CheY-like_superfamily"/>
</dbReference>
<feature type="region of interest" description="Disordered" evidence="4">
    <location>
        <begin position="450"/>
        <end position="476"/>
    </location>
</feature>
<proteinExistence type="predicted"/>
<dbReference type="InterPro" id="IPR043128">
    <property type="entry name" value="Rev_trsase/Diguanyl_cyclase"/>
</dbReference>
<dbReference type="SMART" id="SM00448">
    <property type="entry name" value="REC"/>
    <property type="match status" value="1"/>
</dbReference>
<dbReference type="Gene3D" id="3.30.70.270">
    <property type="match status" value="1"/>
</dbReference>